<comment type="caution">
    <text evidence="3">The sequence shown here is derived from an EMBL/GenBank/DDBJ whole genome shotgun (WGS) entry which is preliminary data.</text>
</comment>
<comment type="pathway">
    <text evidence="1">Cofactor biosynthesis; molybdopterin biosynthesis.</text>
</comment>
<evidence type="ECO:0000313" key="3">
    <source>
        <dbReference type="EMBL" id="TJZ79899.1"/>
    </source>
</evidence>
<keyword evidence="1" id="KW-0479">Metal-binding</keyword>
<evidence type="ECO:0000256" key="1">
    <source>
        <dbReference type="RuleBase" id="RU365090"/>
    </source>
</evidence>
<keyword evidence="1" id="KW-0808">Transferase</keyword>
<proteinExistence type="inferred from homology"/>
<dbReference type="Gene3D" id="3.90.105.10">
    <property type="entry name" value="Molybdopterin biosynthesis moea protein, domain 2"/>
    <property type="match status" value="1"/>
</dbReference>
<name>A0A4U0QEF9_9RHOB</name>
<keyword evidence="1" id="KW-0500">Molybdenum</keyword>
<dbReference type="PANTHER" id="PTHR10192">
    <property type="entry name" value="MOLYBDOPTERIN BIOSYNTHESIS PROTEIN"/>
    <property type="match status" value="1"/>
</dbReference>
<evidence type="ECO:0000313" key="4">
    <source>
        <dbReference type="Proteomes" id="UP000306223"/>
    </source>
</evidence>
<dbReference type="SUPFAM" id="SSF63882">
    <property type="entry name" value="MoeA N-terminal region -like"/>
    <property type="match status" value="1"/>
</dbReference>
<dbReference type="Pfam" id="PF03453">
    <property type="entry name" value="MoeA_N"/>
    <property type="match status" value="1"/>
</dbReference>
<dbReference type="RefSeq" id="WP_136858120.1">
    <property type="nucleotide sequence ID" value="NZ_SUNH01000039.1"/>
</dbReference>
<accession>A0A4U0QEF9</accession>
<evidence type="ECO:0000259" key="2">
    <source>
        <dbReference type="Pfam" id="PF03453"/>
    </source>
</evidence>
<dbReference type="Proteomes" id="UP000306223">
    <property type="component" value="Unassembled WGS sequence"/>
</dbReference>
<dbReference type="InterPro" id="IPR036688">
    <property type="entry name" value="MoeA_C_domain_IV_sf"/>
</dbReference>
<feature type="domain" description="MoeA N-terminal and linker" evidence="2">
    <location>
        <begin position="28"/>
        <end position="151"/>
    </location>
</feature>
<dbReference type="GO" id="GO:0005829">
    <property type="term" value="C:cytosol"/>
    <property type="evidence" value="ECO:0007669"/>
    <property type="project" value="TreeGrafter"/>
</dbReference>
<dbReference type="InterPro" id="IPR038987">
    <property type="entry name" value="MoeA-like"/>
</dbReference>
<keyword evidence="1" id="KW-0460">Magnesium</keyword>
<sequence length="331" mass="33809">MAALLTLDACLSQALSGTTAVVPDRLDPVRATGHVLASDLTLPHDLPVRSEALRTGIAVASLDTVGASPQLPLPIPAVLRVQAGCDLPPGMDAVLALDDVDLSGPVPQVIRPIGPGEGMRRAGHDGRAEQPLAQAGDRLGALTALLAAEAGLETVPVRRPRVRIALDDPAHAGFAARWTLALGGLPSDDAPNMVLRTDRDALPRLALTGAETAWLSCHDGVLILDLPPRFDAMIVGLLALGRPALAALTGSTARPLTRPLTRKVASAPGMADLVLLAAHGDGWRPGAPGLITLAALAQAQAFAILPPDSEGLPAGAPLAGTPVISLAHEIP</sequence>
<dbReference type="EMBL" id="SUNH01000039">
    <property type="protein sequence ID" value="TJZ79899.1"/>
    <property type="molecule type" value="Genomic_DNA"/>
</dbReference>
<dbReference type="Gene3D" id="2.170.190.11">
    <property type="entry name" value="Molybdopterin biosynthesis moea protein, domain 3"/>
    <property type="match status" value="1"/>
</dbReference>
<keyword evidence="4" id="KW-1185">Reference proteome</keyword>
<dbReference type="GO" id="GO:0006777">
    <property type="term" value="P:Mo-molybdopterin cofactor biosynthetic process"/>
    <property type="evidence" value="ECO:0007669"/>
    <property type="project" value="UniProtKB-UniRule"/>
</dbReference>
<comment type="function">
    <text evidence="1">Catalyzes the insertion of molybdate into adenylated molybdopterin with the concomitant release of AMP.</text>
</comment>
<dbReference type="EC" id="2.10.1.1" evidence="1"/>
<comment type="catalytic activity">
    <reaction evidence="1">
        <text>adenylyl-molybdopterin + molybdate = Mo-molybdopterin + AMP + H(+)</text>
        <dbReference type="Rhea" id="RHEA:35047"/>
        <dbReference type="ChEBI" id="CHEBI:15378"/>
        <dbReference type="ChEBI" id="CHEBI:36264"/>
        <dbReference type="ChEBI" id="CHEBI:62727"/>
        <dbReference type="ChEBI" id="CHEBI:71302"/>
        <dbReference type="ChEBI" id="CHEBI:456215"/>
    </reaction>
</comment>
<dbReference type="InterPro" id="IPR036135">
    <property type="entry name" value="MoeA_linker/N_sf"/>
</dbReference>
<dbReference type="GO" id="GO:0046872">
    <property type="term" value="F:metal ion binding"/>
    <property type="evidence" value="ECO:0007669"/>
    <property type="project" value="UniProtKB-UniRule"/>
</dbReference>
<dbReference type="OrthoDB" id="8435302at2"/>
<dbReference type="GO" id="GO:0061599">
    <property type="term" value="F:molybdopterin molybdotransferase activity"/>
    <property type="evidence" value="ECO:0007669"/>
    <property type="project" value="UniProtKB-UniRule"/>
</dbReference>
<dbReference type="UniPathway" id="UPA00344"/>
<gene>
    <name evidence="3" type="ORF">FA740_17535</name>
</gene>
<reference evidence="3 4" key="1">
    <citation type="submission" date="2019-04" db="EMBL/GenBank/DDBJ databases">
        <authorList>
            <person name="Li J."/>
        </authorList>
    </citation>
    <scope>NUCLEOTIDE SEQUENCE [LARGE SCALE GENOMIC DNA]</scope>
    <source>
        <strain evidence="3 4">CCTCC AB2016182</strain>
    </source>
</reference>
<comment type="similarity">
    <text evidence="1">Belongs to the MoeA family.</text>
</comment>
<dbReference type="PANTHER" id="PTHR10192:SF5">
    <property type="entry name" value="GEPHYRIN"/>
    <property type="match status" value="1"/>
</dbReference>
<comment type="cofactor">
    <cofactor evidence="1">
        <name>Mg(2+)</name>
        <dbReference type="ChEBI" id="CHEBI:18420"/>
    </cofactor>
</comment>
<protein>
    <recommendedName>
        <fullName evidence="1">Molybdopterin molybdenumtransferase</fullName>
        <ecNumber evidence="1">2.10.1.1</ecNumber>
    </recommendedName>
</protein>
<dbReference type="InterPro" id="IPR005110">
    <property type="entry name" value="MoeA_linker/N"/>
</dbReference>
<dbReference type="AlphaFoldDB" id="A0A4U0QEF9"/>
<organism evidence="3 4">
    <name type="scientific">Paracoccus hibiscisoli</name>
    <dbReference type="NCBI Taxonomy" id="2023261"/>
    <lineage>
        <taxon>Bacteria</taxon>
        <taxon>Pseudomonadati</taxon>
        <taxon>Pseudomonadota</taxon>
        <taxon>Alphaproteobacteria</taxon>
        <taxon>Rhodobacterales</taxon>
        <taxon>Paracoccaceae</taxon>
        <taxon>Paracoccus</taxon>
    </lineage>
</organism>
<dbReference type="Gene3D" id="2.40.340.10">
    <property type="entry name" value="MoeA, C-terminal, domain IV"/>
    <property type="match status" value="1"/>
</dbReference>
<keyword evidence="1" id="KW-0501">Molybdenum cofactor biosynthesis</keyword>